<dbReference type="FunFam" id="3.40.50.2000:FF:000024">
    <property type="entry name" value="Trehalose-6-phosphate synthase"/>
    <property type="match status" value="1"/>
</dbReference>
<dbReference type="EMBL" id="WMJZ01000011">
    <property type="protein sequence ID" value="MTH46511.1"/>
    <property type="molecule type" value="Genomic_DNA"/>
</dbReference>
<evidence type="ECO:0000256" key="1">
    <source>
        <dbReference type="ARBA" id="ARBA00005199"/>
    </source>
</evidence>
<reference evidence="10 11" key="1">
    <citation type="submission" date="2019-11" db="EMBL/GenBank/DDBJ databases">
        <title>Escherichia alba sp. nov. isolated from the gut of plastic-eating superworms Zophobas atratus.</title>
        <authorList>
            <person name="Yang Y."/>
        </authorList>
    </citation>
    <scope>NUCLEOTIDE SEQUENCE [LARGE SCALE GENOMIC DNA]</scope>
    <source>
        <strain evidence="11">BIT-B35</strain>
    </source>
</reference>
<sequence length="468" mass="52997">MGRLVVVSNRIAPPDNKASAGGLAVGVLGALKAAGGLWFGWSGELGNEERPLQEVTRGNITWASFNLSEQDYEEYYNQFSNAVLWPAFHYRLDLVAFQRPAWEGYLRVNALLADKLLPLLKEDDIIWVHDYHLLPFASELRRRGVNNRIGFFLHIPFPTPEIFNALPPAETLLEQLCDFDLLGFQTENDRQAFLESLASQSGVTDQNDRQHSACGKTFRTDVYPIGIEPEEIARQAAGPLPPKLAQLKAELKNVKNIFSVERLDYSKGLPERFQAYEALLENYPEHRAKIRYTQIAPTSRGEVQAYQDIRHQLETEAGRINGKYGQLGWTPLFWLNQHFDRKLLMKIFRYSDVGLVTPLRDGMNLVAKEYVAAQDPANPGVLVLSQFAGAANELTSALIVNPYDRDEVAAALNRALTMPLAERISRHAEMLDIIVKNDIHRWQERFIDDLRQIPPRGEEGLRQTHAVS</sequence>
<keyword evidence="7 9" id="KW-0808">Transferase</keyword>
<dbReference type="InterPro" id="IPR012766">
    <property type="entry name" value="Trehalose_OtsA"/>
</dbReference>
<organism evidence="10 11">
    <name type="scientific">Intestinirhabdus alba</name>
    <dbReference type="NCBI Taxonomy" id="2899544"/>
    <lineage>
        <taxon>Bacteria</taxon>
        <taxon>Pseudomonadati</taxon>
        <taxon>Pseudomonadota</taxon>
        <taxon>Gammaproteobacteria</taxon>
        <taxon>Enterobacterales</taxon>
        <taxon>Enterobacteriaceae</taxon>
        <taxon>Intestinirhabdus</taxon>
    </lineage>
</organism>
<dbReference type="NCBIfam" id="NF007513">
    <property type="entry name" value="PRK10117.1"/>
    <property type="match status" value="1"/>
</dbReference>
<dbReference type="EC" id="2.4.1.15" evidence="4 9"/>
<keyword evidence="11" id="KW-1185">Reference proteome</keyword>
<gene>
    <name evidence="10" type="primary">otsA</name>
    <name evidence="10" type="ORF">GJV78_09655</name>
</gene>
<evidence type="ECO:0000256" key="7">
    <source>
        <dbReference type="ARBA" id="ARBA00022679"/>
    </source>
</evidence>
<comment type="pathway">
    <text evidence="1 9">Glycan biosynthesis; trehalose biosynthesis.</text>
</comment>
<dbReference type="Pfam" id="PF00982">
    <property type="entry name" value="Glyco_transf_20"/>
    <property type="match status" value="1"/>
</dbReference>
<dbReference type="PANTHER" id="PTHR10788:SF106">
    <property type="entry name" value="BCDNA.GH08860"/>
    <property type="match status" value="1"/>
</dbReference>
<dbReference type="GO" id="GO:0005992">
    <property type="term" value="P:trehalose biosynthetic process"/>
    <property type="evidence" value="ECO:0007669"/>
    <property type="project" value="UniProtKB-UniRule"/>
</dbReference>
<comment type="subunit">
    <text evidence="3 9">Homotetramer.</text>
</comment>
<proteinExistence type="inferred from homology"/>
<comment type="similarity">
    <text evidence="2 9">Belongs to the glycosyltransferase 20 family.</text>
</comment>
<comment type="caution">
    <text evidence="10">The sequence shown here is derived from an EMBL/GenBank/DDBJ whole genome shotgun (WGS) entry which is preliminary data.</text>
</comment>
<dbReference type="CDD" id="cd03788">
    <property type="entry name" value="GT20_TPS"/>
    <property type="match status" value="1"/>
</dbReference>
<dbReference type="InterPro" id="IPR001830">
    <property type="entry name" value="Glyco_trans_20"/>
</dbReference>
<dbReference type="GO" id="GO:0003825">
    <property type="term" value="F:alpha,alpha-trehalose-phosphate synthase (UDP-forming) activity"/>
    <property type="evidence" value="ECO:0007669"/>
    <property type="project" value="UniProtKB-UniRule"/>
</dbReference>
<evidence type="ECO:0000256" key="8">
    <source>
        <dbReference type="ARBA" id="ARBA00048039"/>
    </source>
</evidence>
<accession>A0A6L6II35</accession>
<dbReference type="NCBIfam" id="TIGR02400">
    <property type="entry name" value="trehalose_OtsA"/>
    <property type="match status" value="1"/>
</dbReference>
<protein>
    <recommendedName>
        <fullName evidence="5 9">Trehalose-6-phosphate synthase</fullName>
        <ecNumber evidence="4 9">2.4.1.15</ecNumber>
    </recommendedName>
    <alternativeName>
        <fullName evidence="9">Osmoregulatory trehalose synthesis protein A</fullName>
    </alternativeName>
    <alternativeName>
        <fullName evidence="9">UDP-glucose-glucosephosphate glucosyltransferase</fullName>
    </alternativeName>
</protein>
<evidence type="ECO:0000256" key="5">
    <source>
        <dbReference type="ARBA" id="ARBA00018539"/>
    </source>
</evidence>
<evidence type="ECO:0000256" key="6">
    <source>
        <dbReference type="ARBA" id="ARBA00022676"/>
    </source>
</evidence>
<evidence type="ECO:0000256" key="2">
    <source>
        <dbReference type="ARBA" id="ARBA00008799"/>
    </source>
</evidence>
<evidence type="ECO:0000313" key="10">
    <source>
        <dbReference type="EMBL" id="MTH46511.1"/>
    </source>
</evidence>
<evidence type="ECO:0000256" key="3">
    <source>
        <dbReference type="ARBA" id="ARBA00011881"/>
    </source>
</evidence>
<dbReference type="PANTHER" id="PTHR10788">
    <property type="entry name" value="TREHALOSE-6-PHOSPHATE SYNTHASE"/>
    <property type="match status" value="1"/>
</dbReference>
<dbReference type="OrthoDB" id="9815690at2"/>
<dbReference type="SUPFAM" id="SSF53756">
    <property type="entry name" value="UDP-Glycosyltransferase/glycogen phosphorylase"/>
    <property type="match status" value="1"/>
</dbReference>
<evidence type="ECO:0000256" key="9">
    <source>
        <dbReference type="RuleBase" id="RU362045"/>
    </source>
</evidence>
<name>A0A6L6II35_9ENTR</name>
<dbReference type="Proteomes" id="UP000477739">
    <property type="component" value="Unassembled WGS sequence"/>
</dbReference>
<dbReference type="UniPathway" id="UPA00299"/>
<dbReference type="AlphaFoldDB" id="A0A6L6II35"/>
<evidence type="ECO:0000313" key="11">
    <source>
        <dbReference type="Proteomes" id="UP000477739"/>
    </source>
</evidence>
<comment type="function">
    <text evidence="9">Probably involved in the osmoprotection via the biosynthesis of trehalose. Catalyzes the transfer of glucose from UDP-alpha-D-glucose (UDP-Glc) to D-glucose 6-phosphate (Glc-6-P) to form trehalose-6-phosphate. Acts with retention of the anomeric configuration of the UDP-sugar donor.</text>
</comment>
<keyword evidence="6 9" id="KW-0328">Glycosyltransferase</keyword>
<dbReference type="Gene3D" id="3.40.50.2000">
    <property type="entry name" value="Glycogen Phosphorylase B"/>
    <property type="match status" value="2"/>
</dbReference>
<evidence type="ECO:0000256" key="4">
    <source>
        <dbReference type="ARBA" id="ARBA00012538"/>
    </source>
</evidence>
<comment type="catalytic activity">
    <reaction evidence="8 9">
        <text>D-glucose 6-phosphate + UDP-alpha-D-glucose = alpha,alpha-trehalose 6-phosphate + UDP + H(+)</text>
        <dbReference type="Rhea" id="RHEA:18889"/>
        <dbReference type="ChEBI" id="CHEBI:15378"/>
        <dbReference type="ChEBI" id="CHEBI:58223"/>
        <dbReference type="ChEBI" id="CHEBI:58429"/>
        <dbReference type="ChEBI" id="CHEBI:58885"/>
        <dbReference type="ChEBI" id="CHEBI:61548"/>
        <dbReference type="EC" id="2.4.1.15"/>
    </reaction>
</comment>
<dbReference type="RefSeq" id="WP_155108145.1">
    <property type="nucleotide sequence ID" value="NZ_WMJZ01000011.1"/>
</dbReference>